<dbReference type="Pfam" id="PF13839">
    <property type="entry name" value="PC-Esterase"/>
    <property type="match status" value="1"/>
</dbReference>
<name>A0A8J5WL68_ZIZPA</name>
<dbReference type="AlphaFoldDB" id="A0A8J5WL68"/>
<dbReference type="GO" id="GO:0016740">
    <property type="term" value="F:transferase activity"/>
    <property type="evidence" value="ECO:0007669"/>
    <property type="project" value="InterPro"/>
</dbReference>
<evidence type="ECO:0000313" key="4">
    <source>
        <dbReference type="EMBL" id="KAG8091053.1"/>
    </source>
</evidence>
<protein>
    <recommendedName>
        <fullName evidence="3">Trichome birefringence-like C-terminal domain-containing protein</fullName>
    </recommendedName>
</protein>
<comment type="caution">
    <text evidence="4">The sequence shown here is derived from an EMBL/GenBank/DDBJ whole genome shotgun (WGS) entry which is preliminary data.</text>
</comment>
<dbReference type="Proteomes" id="UP000729402">
    <property type="component" value="Unassembled WGS sequence"/>
</dbReference>
<feature type="compositionally biased region" description="Polar residues" evidence="2">
    <location>
        <begin position="84"/>
        <end position="95"/>
    </location>
</feature>
<gene>
    <name evidence="4" type="ORF">GUJ93_ZPchr0011g28205</name>
</gene>
<evidence type="ECO:0000259" key="3">
    <source>
        <dbReference type="Pfam" id="PF13839"/>
    </source>
</evidence>
<evidence type="ECO:0000256" key="2">
    <source>
        <dbReference type="SAM" id="MobiDB-lite"/>
    </source>
</evidence>
<feature type="domain" description="Trichome birefringence-like C-terminal" evidence="3">
    <location>
        <begin position="16"/>
        <end position="61"/>
    </location>
</feature>
<dbReference type="OrthoDB" id="1931154at2759"/>
<dbReference type="EMBL" id="JAAALK010000081">
    <property type="protein sequence ID" value="KAG8091053.1"/>
    <property type="molecule type" value="Genomic_DNA"/>
</dbReference>
<organism evidence="4 5">
    <name type="scientific">Zizania palustris</name>
    <name type="common">Northern wild rice</name>
    <dbReference type="NCBI Taxonomy" id="103762"/>
    <lineage>
        <taxon>Eukaryota</taxon>
        <taxon>Viridiplantae</taxon>
        <taxon>Streptophyta</taxon>
        <taxon>Embryophyta</taxon>
        <taxon>Tracheophyta</taxon>
        <taxon>Spermatophyta</taxon>
        <taxon>Magnoliopsida</taxon>
        <taxon>Liliopsida</taxon>
        <taxon>Poales</taxon>
        <taxon>Poaceae</taxon>
        <taxon>BOP clade</taxon>
        <taxon>Oryzoideae</taxon>
        <taxon>Oryzeae</taxon>
        <taxon>Zizaniinae</taxon>
        <taxon>Zizania</taxon>
    </lineage>
</organism>
<reference evidence="4" key="2">
    <citation type="submission" date="2021-02" db="EMBL/GenBank/DDBJ databases">
        <authorList>
            <person name="Kimball J.A."/>
            <person name="Haas M.W."/>
            <person name="Macchietto M."/>
            <person name="Kono T."/>
            <person name="Duquette J."/>
            <person name="Shao M."/>
        </authorList>
    </citation>
    <scope>NUCLEOTIDE SEQUENCE</scope>
    <source>
        <tissue evidence="4">Fresh leaf tissue</tissue>
    </source>
</reference>
<comment type="similarity">
    <text evidence="1">Belongs to the PC-esterase family. TBL subfamily.</text>
</comment>
<sequence>MNTRDMKVMRLGGLSWEEHDKVIRIKAYRKVLTTWARWVNENVDPTLTSIFFMSISPLHIRADFGPVEEVHGPGPMVEGGQGLGIQTSAEDTAQSAADCHESRVLTPPSPRIQSSSSSLD</sequence>
<proteinExistence type="inferred from homology"/>
<evidence type="ECO:0000313" key="5">
    <source>
        <dbReference type="Proteomes" id="UP000729402"/>
    </source>
</evidence>
<feature type="region of interest" description="Disordered" evidence="2">
    <location>
        <begin position="72"/>
        <end position="120"/>
    </location>
</feature>
<keyword evidence="5" id="KW-1185">Reference proteome</keyword>
<dbReference type="InterPro" id="IPR026057">
    <property type="entry name" value="TBL_C"/>
</dbReference>
<reference evidence="4" key="1">
    <citation type="journal article" date="2021" name="bioRxiv">
        <title>Whole Genome Assembly and Annotation of Northern Wild Rice, Zizania palustris L., Supports a Whole Genome Duplication in the Zizania Genus.</title>
        <authorList>
            <person name="Haas M."/>
            <person name="Kono T."/>
            <person name="Macchietto M."/>
            <person name="Millas R."/>
            <person name="McGilp L."/>
            <person name="Shao M."/>
            <person name="Duquette J."/>
            <person name="Hirsch C.N."/>
            <person name="Kimball J."/>
        </authorList>
    </citation>
    <scope>NUCLEOTIDE SEQUENCE</scope>
    <source>
        <tissue evidence="4">Fresh leaf tissue</tissue>
    </source>
</reference>
<evidence type="ECO:0000256" key="1">
    <source>
        <dbReference type="ARBA" id="ARBA00007727"/>
    </source>
</evidence>
<accession>A0A8J5WL68</accession>